<dbReference type="InterPro" id="IPR021133">
    <property type="entry name" value="HEAT_type_2"/>
</dbReference>
<dbReference type="PROSITE" id="PS50077">
    <property type="entry name" value="HEAT_REPEAT"/>
    <property type="match status" value="1"/>
</dbReference>
<dbReference type="SUPFAM" id="SSF48371">
    <property type="entry name" value="ARM repeat"/>
    <property type="match status" value="1"/>
</dbReference>
<dbReference type="PANTHER" id="PTHR12697">
    <property type="entry name" value="PBS LYASE HEAT-LIKE PROTEIN"/>
    <property type="match status" value="1"/>
</dbReference>
<dbReference type="GO" id="GO:0016491">
    <property type="term" value="F:oxidoreductase activity"/>
    <property type="evidence" value="ECO:0007669"/>
    <property type="project" value="TreeGrafter"/>
</dbReference>
<dbReference type="KEGG" id="nhy:JQS43_09300"/>
<name>A0A895YQQ0_9ACTN</name>
<evidence type="ECO:0000256" key="1">
    <source>
        <dbReference type="ARBA" id="ARBA00045876"/>
    </source>
</evidence>
<dbReference type="InterPro" id="IPR011989">
    <property type="entry name" value="ARM-like"/>
</dbReference>
<evidence type="ECO:0000313" key="3">
    <source>
        <dbReference type="EMBL" id="QSB16450.1"/>
    </source>
</evidence>
<protein>
    <submittedName>
        <fullName evidence="3">HEAT repeat domain-containing protein</fullName>
    </submittedName>
</protein>
<gene>
    <name evidence="3" type="ORF">JQS43_09300</name>
</gene>
<comment type="function">
    <text evidence="1">Catalyzes the hydroxylation of the N(6)-(4-aminobutyl)-L-lysine intermediate produced by deoxyhypusine synthase/DHPS on a critical lysine of the eukaryotic translation initiation factor 5A/eIF-5A. This is the second step of the post-translational modification of that lysine into an unusual amino acid residue named hypusine. Hypusination is unique to mature eIF-5A factor and is essential for its function.</text>
</comment>
<reference evidence="3" key="1">
    <citation type="submission" date="2021-02" db="EMBL/GenBank/DDBJ databases">
        <title>Natrosporangium hydrolyticum gen. nov., sp. nov, a haloalkaliphilic actinobacterium from a soda solonchak soil.</title>
        <authorList>
            <person name="Sorokin D.Y."/>
            <person name="Khijniak T.V."/>
            <person name="Zakharycheva A.P."/>
            <person name="Boueva O.V."/>
            <person name="Ariskina E.V."/>
            <person name="Hahnke R.L."/>
            <person name="Bunk B."/>
            <person name="Sproer C."/>
            <person name="Schumann P."/>
            <person name="Evtushenko L.I."/>
            <person name="Kublanov I.V."/>
        </authorList>
    </citation>
    <scope>NUCLEOTIDE SEQUENCE</scope>
    <source>
        <strain evidence="3">DSM 106523</strain>
    </source>
</reference>
<dbReference type="InterPro" id="IPR016024">
    <property type="entry name" value="ARM-type_fold"/>
</dbReference>
<organism evidence="3 4">
    <name type="scientific">Natronosporangium hydrolyticum</name>
    <dbReference type="NCBI Taxonomy" id="2811111"/>
    <lineage>
        <taxon>Bacteria</taxon>
        <taxon>Bacillati</taxon>
        <taxon>Actinomycetota</taxon>
        <taxon>Actinomycetes</taxon>
        <taxon>Micromonosporales</taxon>
        <taxon>Micromonosporaceae</taxon>
        <taxon>Natronosporangium</taxon>
    </lineage>
</organism>
<keyword evidence="4" id="KW-1185">Reference proteome</keyword>
<evidence type="ECO:0000256" key="2">
    <source>
        <dbReference type="SAM" id="MobiDB-lite"/>
    </source>
</evidence>
<dbReference type="PANTHER" id="PTHR12697:SF5">
    <property type="entry name" value="DEOXYHYPUSINE HYDROXYLASE"/>
    <property type="match status" value="1"/>
</dbReference>
<dbReference type="AlphaFoldDB" id="A0A895YQQ0"/>
<proteinExistence type="predicted"/>
<dbReference type="EMBL" id="CP070499">
    <property type="protein sequence ID" value="QSB16450.1"/>
    <property type="molecule type" value="Genomic_DNA"/>
</dbReference>
<feature type="region of interest" description="Disordered" evidence="2">
    <location>
        <begin position="317"/>
        <end position="342"/>
    </location>
</feature>
<dbReference type="Pfam" id="PF13646">
    <property type="entry name" value="HEAT_2"/>
    <property type="match status" value="2"/>
</dbReference>
<dbReference type="SMART" id="SM00567">
    <property type="entry name" value="EZ_HEAT"/>
    <property type="match status" value="4"/>
</dbReference>
<accession>A0A895YQQ0</accession>
<dbReference type="InterPro" id="IPR004155">
    <property type="entry name" value="PBS_lyase_HEAT"/>
</dbReference>
<dbReference type="RefSeq" id="WP_239678666.1">
    <property type="nucleotide sequence ID" value="NZ_CP070499.1"/>
</dbReference>
<dbReference type="Gene3D" id="1.25.10.10">
    <property type="entry name" value="Leucine-rich Repeat Variant"/>
    <property type="match status" value="2"/>
</dbReference>
<sequence>MPTRILSVALIVLLLTLAALLVTLAVRRLARLSAERHRDRVLPELRLLAAALITDGEFPPPLPPRDSALLASVLWEFSRQITGTSREEIAAYFESVGLVDRELRLLSSRRGWRRAEAAYVLGDACSNRAVPALIERLDDADPQVVAAAARSLGRLRASQAVEPLASTMAAGRLPYPLGGTILIDIRTGVVPTLSWLLHHPEPRARAGGVELFGVLGSADDTGWVYPLLTDPAPQVRSQACRALGRLGDAEALPPLLARLSDPEPEVRAAAADALGEVGDPRALPELLAQARQDVFEPAQAAANAVARTDGARLLEAAADPDSGPHLAEAASRVGAASTRSEG</sequence>
<dbReference type="Proteomes" id="UP000662857">
    <property type="component" value="Chromosome"/>
</dbReference>
<evidence type="ECO:0000313" key="4">
    <source>
        <dbReference type="Proteomes" id="UP000662857"/>
    </source>
</evidence>